<dbReference type="CDD" id="cd01427">
    <property type="entry name" value="HAD_like"/>
    <property type="match status" value="1"/>
</dbReference>
<dbReference type="SUPFAM" id="SSF56784">
    <property type="entry name" value="HAD-like"/>
    <property type="match status" value="1"/>
</dbReference>
<dbReference type="InterPro" id="IPR006439">
    <property type="entry name" value="HAD-SF_hydro_IA"/>
</dbReference>
<dbReference type="PANTHER" id="PTHR43434:SF1">
    <property type="entry name" value="PHOSPHOGLYCOLATE PHOSPHATASE"/>
    <property type="match status" value="1"/>
</dbReference>
<dbReference type="InterPro" id="IPR050155">
    <property type="entry name" value="HAD-like_hydrolase_sf"/>
</dbReference>
<dbReference type="SFLD" id="SFLDS00003">
    <property type="entry name" value="Haloacid_Dehalogenase"/>
    <property type="match status" value="1"/>
</dbReference>
<dbReference type="EMBL" id="FPKV01000001">
    <property type="protein sequence ID" value="SFZ90127.1"/>
    <property type="molecule type" value="Genomic_DNA"/>
</dbReference>
<dbReference type="GO" id="GO:0005829">
    <property type="term" value="C:cytosol"/>
    <property type="evidence" value="ECO:0007669"/>
    <property type="project" value="TreeGrafter"/>
</dbReference>
<dbReference type="Pfam" id="PF13419">
    <property type="entry name" value="HAD_2"/>
    <property type="match status" value="1"/>
</dbReference>
<dbReference type="InterPro" id="IPR023214">
    <property type="entry name" value="HAD_sf"/>
</dbReference>
<dbReference type="EC" id="3.1.3.18" evidence="4"/>
<dbReference type="Proteomes" id="UP000182544">
    <property type="component" value="Unassembled WGS sequence"/>
</dbReference>
<dbReference type="GO" id="GO:0008967">
    <property type="term" value="F:phosphoglycolate phosphatase activity"/>
    <property type="evidence" value="ECO:0007669"/>
    <property type="project" value="UniProtKB-EC"/>
</dbReference>
<evidence type="ECO:0000256" key="1">
    <source>
        <dbReference type="ARBA" id="ARBA00000830"/>
    </source>
</evidence>
<dbReference type="AlphaFoldDB" id="A0A1K2ICK3"/>
<proteinExistence type="inferred from homology"/>
<dbReference type="OrthoDB" id="9807630at2"/>
<comment type="pathway">
    <text evidence="2">Organic acid metabolism; glycolate biosynthesis; glycolate from 2-phosphoglycolate: step 1/1.</text>
</comment>
<dbReference type="InterPro" id="IPR036412">
    <property type="entry name" value="HAD-like_sf"/>
</dbReference>
<reference evidence="5 6" key="1">
    <citation type="submission" date="2016-10" db="EMBL/GenBank/DDBJ databases">
        <authorList>
            <person name="de Groot N.N."/>
        </authorList>
    </citation>
    <scope>NUCLEOTIDE SEQUENCE [LARGE SCALE GENOMIC DNA]</scope>
    <source>
        <strain evidence="5 6">DSM 18180</strain>
    </source>
</reference>
<sequence>MIKNILWDFDGVILDSMKVRDFGFREIFKDFSSNQVDNLIAFHRLNGGLSRYVKIQYFYETILEKPITQIEISSYANRFSKIMRDTLTDKKNLIKESVSFIDKNYKNYNFHIVSGSDQEELRFLCNELNLSDFFISIHGSPTAKNILVKELLNQEKYSLEETCLIGDSFNDYEAAKINKINFLAFNNPDLDKYNSIKPFY</sequence>
<dbReference type="GO" id="GO:0006281">
    <property type="term" value="P:DNA repair"/>
    <property type="evidence" value="ECO:0007669"/>
    <property type="project" value="TreeGrafter"/>
</dbReference>
<evidence type="ECO:0000313" key="6">
    <source>
        <dbReference type="Proteomes" id="UP000182544"/>
    </source>
</evidence>
<dbReference type="NCBIfam" id="TIGR01549">
    <property type="entry name" value="HAD-SF-IA-v1"/>
    <property type="match status" value="1"/>
</dbReference>
<evidence type="ECO:0000256" key="2">
    <source>
        <dbReference type="ARBA" id="ARBA00004818"/>
    </source>
</evidence>
<evidence type="ECO:0000256" key="3">
    <source>
        <dbReference type="ARBA" id="ARBA00006171"/>
    </source>
</evidence>
<dbReference type="STRING" id="369401.SAMN05428642_101755"/>
<comment type="similarity">
    <text evidence="3">Belongs to the HAD-like hydrolase superfamily. CbbY/CbbZ/Gph/YieH family.</text>
</comment>
<dbReference type="Gene3D" id="3.40.50.1000">
    <property type="entry name" value="HAD superfamily/HAD-like"/>
    <property type="match status" value="1"/>
</dbReference>
<name>A0A1K2ICK3_9FLAO</name>
<evidence type="ECO:0000313" key="5">
    <source>
        <dbReference type="EMBL" id="SFZ90127.1"/>
    </source>
</evidence>
<dbReference type="RefSeq" id="WP_072400395.1">
    <property type="nucleotide sequence ID" value="NZ_FPKV01000001.1"/>
</dbReference>
<accession>A0A1K2ICK3</accession>
<gene>
    <name evidence="5" type="ORF">SAMN05428642_101755</name>
</gene>
<organism evidence="5 6">
    <name type="scientific">Flaviramulus basaltis</name>
    <dbReference type="NCBI Taxonomy" id="369401"/>
    <lineage>
        <taxon>Bacteria</taxon>
        <taxon>Pseudomonadati</taxon>
        <taxon>Bacteroidota</taxon>
        <taxon>Flavobacteriia</taxon>
        <taxon>Flavobacteriales</taxon>
        <taxon>Flavobacteriaceae</taxon>
        <taxon>Flaviramulus</taxon>
    </lineage>
</organism>
<dbReference type="SFLD" id="SFLDG01129">
    <property type="entry name" value="C1.5:_HAD__Beta-PGM__Phosphata"/>
    <property type="match status" value="1"/>
</dbReference>
<dbReference type="PANTHER" id="PTHR43434">
    <property type="entry name" value="PHOSPHOGLYCOLATE PHOSPHATASE"/>
    <property type="match status" value="1"/>
</dbReference>
<dbReference type="InterPro" id="IPR023198">
    <property type="entry name" value="PGP-like_dom2"/>
</dbReference>
<evidence type="ECO:0000256" key="4">
    <source>
        <dbReference type="ARBA" id="ARBA00013078"/>
    </source>
</evidence>
<protein>
    <recommendedName>
        <fullName evidence="4">phosphoglycolate phosphatase</fullName>
        <ecNumber evidence="4">3.1.3.18</ecNumber>
    </recommendedName>
</protein>
<dbReference type="InterPro" id="IPR041492">
    <property type="entry name" value="HAD_2"/>
</dbReference>
<comment type="catalytic activity">
    <reaction evidence="1">
        <text>2-phosphoglycolate + H2O = glycolate + phosphate</text>
        <dbReference type="Rhea" id="RHEA:14369"/>
        <dbReference type="ChEBI" id="CHEBI:15377"/>
        <dbReference type="ChEBI" id="CHEBI:29805"/>
        <dbReference type="ChEBI" id="CHEBI:43474"/>
        <dbReference type="ChEBI" id="CHEBI:58033"/>
        <dbReference type="EC" id="3.1.3.18"/>
    </reaction>
</comment>
<dbReference type="Gene3D" id="1.10.150.240">
    <property type="entry name" value="Putative phosphatase, domain 2"/>
    <property type="match status" value="1"/>
</dbReference>
<keyword evidence="6" id="KW-1185">Reference proteome</keyword>